<evidence type="ECO:0000313" key="1">
    <source>
        <dbReference type="EMBL" id="AXX63676.1"/>
    </source>
</evidence>
<evidence type="ECO:0000313" key="2">
    <source>
        <dbReference type="Proteomes" id="UP000263418"/>
    </source>
</evidence>
<dbReference type="AlphaFoldDB" id="A0AAN1PVK7"/>
<reference evidence="1 2" key="1">
    <citation type="submission" date="2017-03" db="EMBL/GenBank/DDBJ databases">
        <title>Complete Genome Sequence of Vibrio vulnificus FORC_053.</title>
        <authorList>
            <consortium name="Food-borne Pathogen Omics Research Center"/>
            <person name="Chung H.Y."/>
            <person name="Na E.J."/>
            <person name="Song J.S."/>
            <person name="Kim H."/>
            <person name="Lee J.-H."/>
            <person name="Ryu S."/>
            <person name="Choi S.H."/>
        </authorList>
    </citation>
    <scope>NUCLEOTIDE SEQUENCE [LARGE SCALE GENOMIC DNA]</scope>
    <source>
        <strain evidence="1 2">FORC_053</strain>
    </source>
</reference>
<dbReference type="EMBL" id="CP019292">
    <property type="protein sequence ID" value="AXX63676.1"/>
    <property type="molecule type" value="Genomic_DNA"/>
</dbReference>
<protein>
    <submittedName>
        <fullName evidence="1">Uncharacterized protein</fullName>
    </submittedName>
</protein>
<dbReference type="RefSeq" id="WP_118895343.1">
    <property type="nucleotide sequence ID" value="NZ_CP019292.1"/>
</dbReference>
<sequence>MSLNDLVNKITELNTSITTELVSPREVIIKPDSNKESYIEVRDNLDANFEVKSYTIQVFLHTKNGYESRNYFEPCTKRKTSTAIEYINRYINYIADNNRWK</sequence>
<proteinExistence type="predicted"/>
<dbReference type="Proteomes" id="UP000263418">
    <property type="component" value="Chromosome 3"/>
</dbReference>
<accession>A0AAN1PVK7</accession>
<gene>
    <name evidence="1" type="ORF">FORC53_5337</name>
</gene>
<name>A0AAN1PVK7_VIBVL</name>
<organism evidence="1 2">
    <name type="scientific">Vibrio vulnificus</name>
    <dbReference type="NCBI Taxonomy" id="672"/>
    <lineage>
        <taxon>Bacteria</taxon>
        <taxon>Pseudomonadati</taxon>
        <taxon>Pseudomonadota</taxon>
        <taxon>Gammaproteobacteria</taxon>
        <taxon>Vibrionales</taxon>
        <taxon>Vibrionaceae</taxon>
        <taxon>Vibrio</taxon>
    </lineage>
</organism>